<dbReference type="AlphaFoldDB" id="A0A4Y7SAX9"/>
<feature type="region of interest" description="Disordered" evidence="1">
    <location>
        <begin position="1"/>
        <end position="100"/>
    </location>
</feature>
<dbReference type="Proteomes" id="UP000298030">
    <property type="component" value="Unassembled WGS sequence"/>
</dbReference>
<sequence length="100" mass="10184">MDHANEVPPVASSSRTTEEEPSETPSSGGRRPEPHDPPTSGDVTTTPSTTPAGSRSLSSILRTKAGPEEPSTPSNISPESYATESPPAGTATSFNAVPAP</sequence>
<gene>
    <name evidence="2" type="ORF">FA13DRAFT_1803503</name>
</gene>
<comment type="caution">
    <text evidence="2">The sequence shown here is derived from an EMBL/GenBank/DDBJ whole genome shotgun (WGS) entry which is preliminary data.</text>
</comment>
<feature type="compositionally biased region" description="Polar residues" evidence="1">
    <location>
        <begin position="71"/>
        <end position="83"/>
    </location>
</feature>
<feature type="compositionally biased region" description="Low complexity" evidence="1">
    <location>
        <begin position="38"/>
        <end position="56"/>
    </location>
</feature>
<accession>A0A4Y7SAX9</accession>
<evidence type="ECO:0000313" key="2">
    <source>
        <dbReference type="EMBL" id="TEB18457.1"/>
    </source>
</evidence>
<keyword evidence="3" id="KW-1185">Reference proteome</keyword>
<protein>
    <submittedName>
        <fullName evidence="2">Uncharacterized protein</fullName>
    </submittedName>
</protein>
<dbReference type="EMBL" id="QPFP01000251">
    <property type="protein sequence ID" value="TEB18457.1"/>
    <property type="molecule type" value="Genomic_DNA"/>
</dbReference>
<feature type="compositionally biased region" description="Polar residues" evidence="1">
    <location>
        <begin position="90"/>
        <end position="100"/>
    </location>
</feature>
<organism evidence="2 3">
    <name type="scientific">Coprinellus micaceus</name>
    <name type="common">Glistening ink-cap mushroom</name>
    <name type="synonym">Coprinus micaceus</name>
    <dbReference type="NCBI Taxonomy" id="71717"/>
    <lineage>
        <taxon>Eukaryota</taxon>
        <taxon>Fungi</taxon>
        <taxon>Dikarya</taxon>
        <taxon>Basidiomycota</taxon>
        <taxon>Agaricomycotina</taxon>
        <taxon>Agaricomycetes</taxon>
        <taxon>Agaricomycetidae</taxon>
        <taxon>Agaricales</taxon>
        <taxon>Agaricineae</taxon>
        <taxon>Psathyrellaceae</taxon>
        <taxon>Coprinellus</taxon>
    </lineage>
</organism>
<name>A0A4Y7SAX9_COPMI</name>
<reference evidence="2 3" key="1">
    <citation type="journal article" date="2019" name="Nat. Ecol. Evol.">
        <title>Megaphylogeny resolves global patterns of mushroom evolution.</title>
        <authorList>
            <person name="Varga T."/>
            <person name="Krizsan K."/>
            <person name="Foldi C."/>
            <person name="Dima B."/>
            <person name="Sanchez-Garcia M."/>
            <person name="Sanchez-Ramirez S."/>
            <person name="Szollosi G.J."/>
            <person name="Szarkandi J.G."/>
            <person name="Papp V."/>
            <person name="Albert L."/>
            <person name="Andreopoulos W."/>
            <person name="Angelini C."/>
            <person name="Antonin V."/>
            <person name="Barry K.W."/>
            <person name="Bougher N.L."/>
            <person name="Buchanan P."/>
            <person name="Buyck B."/>
            <person name="Bense V."/>
            <person name="Catcheside P."/>
            <person name="Chovatia M."/>
            <person name="Cooper J."/>
            <person name="Damon W."/>
            <person name="Desjardin D."/>
            <person name="Finy P."/>
            <person name="Geml J."/>
            <person name="Haridas S."/>
            <person name="Hughes K."/>
            <person name="Justo A."/>
            <person name="Karasinski D."/>
            <person name="Kautmanova I."/>
            <person name="Kiss B."/>
            <person name="Kocsube S."/>
            <person name="Kotiranta H."/>
            <person name="LaButti K.M."/>
            <person name="Lechner B.E."/>
            <person name="Liimatainen K."/>
            <person name="Lipzen A."/>
            <person name="Lukacs Z."/>
            <person name="Mihaltcheva S."/>
            <person name="Morgado L.N."/>
            <person name="Niskanen T."/>
            <person name="Noordeloos M.E."/>
            <person name="Ohm R.A."/>
            <person name="Ortiz-Santana B."/>
            <person name="Ovrebo C."/>
            <person name="Racz N."/>
            <person name="Riley R."/>
            <person name="Savchenko A."/>
            <person name="Shiryaev A."/>
            <person name="Soop K."/>
            <person name="Spirin V."/>
            <person name="Szebenyi C."/>
            <person name="Tomsovsky M."/>
            <person name="Tulloss R.E."/>
            <person name="Uehling J."/>
            <person name="Grigoriev I.V."/>
            <person name="Vagvolgyi C."/>
            <person name="Papp T."/>
            <person name="Martin F.M."/>
            <person name="Miettinen O."/>
            <person name="Hibbett D.S."/>
            <person name="Nagy L.G."/>
        </authorList>
    </citation>
    <scope>NUCLEOTIDE SEQUENCE [LARGE SCALE GENOMIC DNA]</scope>
    <source>
        <strain evidence="2 3">FP101781</strain>
    </source>
</reference>
<proteinExistence type="predicted"/>
<evidence type="ECO:0000313" key="3">
    <source>
        <dbReference type="Proteomes" id="UP000298030"/>
    </source>
</evidence>
<evidence type="ECO:0000256" key="1">
    <source>
        <dbReference type="SAM" id="MobiDB-lite"/>
    </source>
</evidence>